<evidence type="ECO:0000313" key="3">
    <source>
        <dbReference type="EMBL" id="CTP83698.1"/>
    </source>
</evidence>
<accession>A0A0K2ZDZ8</accession>
<name>A0A0K2ZDZ8_9XANT</name>
<dbReference type="Gene3D" id="3.40.50.1820">
    <property type="entry name" value="alpha/beta hydrolase"/>
    <property type="match status" value="1"/>
</dbReference>
<dbReference type="Pfam" id="PF20434">
    <property type="entry name" value="BD-FAE"/>
    <property type="match status" value="1"/>
</dbReference>
<protein>
    <recommendedName>
        <fullName evidence="2">BD-FAE-like domain-containing protein</fullName>
    </recommendedName>
</protein>
<dbReference type="InterPro" id="IPR049492">
    <property type="entry name" value="BD-FAE-like_dom"/>
</dbReference>
<organism evidence="3 4">
    <name type="scientific">Xanthomonas graminis pv. arrhenatheri LMG 727</name>
    <dbReference type="NCBI Taxonomy" id="1195923"/>
    <lineage>
        <taxon>Bacteria</taxon>
        <taxon>Pseudomonadati</taxon>
        <taxon>Pseudomonadota</taxon>
        <taxon>Gammaproteobacteria</taxon>
        <taxon>Lysobacterales</taxon>
        <taxon>Lysobacteraceae</taxon>
        <taxon>Xanthomonas</taxon>
        <taxon>Xanthomonas translucens group</taxon>
        <taxon>Xanthomonas graminis</taxon>
    </lineage>
</organism>
<reference evidence="4" key="1">
    <citation type="submission" date="2015-07" db="EMBL/GenBank/DDBJ databases">
        <authorList>
            <person name="Wibberg D."/>
        </authorList>
    </citation>
    <scope>NUCLEOTIDE SEQUENCE [LARGE SCALE GENOMIC DNA]</scope>
</reference>
<keyword evidence="1" id="KW-0378">Hydrolase</keyword>
<dbReference type="Proteomes" id="UP000046187">
    <property type="component" value="Unassembled WGS sequence"/>
</dbReference>
<dbReference type="RefSeq" id="WP_053834287.1">
    <property type="nucleotide sequence ID" value="NZ_CXOI01000012.1"/>
</dbReference>
<feature type="domain" description="BD-FAE-like" evidence="2">
    <location>
        <begin position="60"/>
        <end position="247"/>
    </location>
</feature>
<evidence type="ECO:0000313" key="4">
    <source>
        <dbReference type="Proteomes" id="UP000046187"/>
    </source>
</evidence>
<proteinExistence type="predicted"/>
<dbReference type="AlphaFoldDB" id="A0A0K2ZDZ8"/>
<evidence type="ECO:0000259" key="2">
    <source>
        <dbReference type="Pfam" id="PF20434"/>
    </source>
</evidence>
<sequence length="298" mass="32112">MSERSPLPPRWPRHLLVALSSLLVSACSSVFFAGLNAGSGRYGLSEQRGIVFDAAHGLKLDVYRPAAAQDAPVVVFFHGGTWKTGNRQQYRWAGEALARHGVVAIVPDYRKYPQVTLDGFMHDAAAAVAWSQRHAAEHGGDPRRLVLMGHSAGAHMAALLASDGRWLQAQGLSPRQLCGLVGLAGPYDFLPLTDPDLIGMFGRDPAQQRRSQPVAFVDGDEPPALLLHGADDRVVEPRDSQSLQAALQRAGVPAELKLYPGVGHLPLALALRKDDPALPVMADSIAFVRQCQPRTLPP</sequence>
<dbReference type="PANTHER" id="PTHR48081:SF9">
    <property type="entry name" value="CARBOXYLESTERASE"/>
    <property type="match status" value="1"/>
</dbReference>
<keyword evidence="4" id="KW-1185">Reference proteome</keyword>
<dbReference type="InterPro" id="IPR029058">
    <property type="entry name" value="AB_hydrolase_fold"/>
</dbReference>
<dbReference type="InterPro" id="IPR050300">
    <property type="entry name" value="GDXG_lipolytic_enzyme"/>
</dbReference>
<dbReference type="EMBL" id="CXOI01000012">
    <property type="protein sequence ID" value="CTP83698.1"/>
    <property type="molecule type" value="Genomic_DNA"/>
</dbReference>
<dbReference type="SUPFAM" id="SSF53474">
    <property type="entry name" value="alpha/beta-Hydrolases"/>
    <property type="match status" value="1"/>
</dbReference>
<dbReference type="PROSITE" id="PS51257">
    <property type="entry name" value="PROKAR_LIPOPROTEIN"/>
    <property type="match status" value="1"/>
</dbReference>
<evidence type="ECO:0000256" key="1">
    <source>
        <dbReference type="ARBA" id="ARBA00022801"/>
    </source>
</evidence>
<dbReference type="GO" id="GO:0016787">
    <property type="term" value="F:hydrolase activity"/>
    <property type="evidence" value="ECO:0007669"/>
    <property type="project" value="UniProtKB-KW"/>
</dbReference>
<dbReference type="PANTHER" id="PTHR48081">
    <property type="entry name" value="AB HYDROLASE SUPERFAMILY PROTEIN C4A8.06C"/>
    <property type="match status" value="1"/>
</dbReference>
<gene>
    <name evidence="3" type="ORF">XTALMG727_0715</name>
</gene>